<sequence length="199" mass="21846">MTLPRLLHIAECAFMILLAYMVVWRLLPAMPQHPQLAVFLVAELLGVVLILLQRPGDVATGVKPVLVGFGGTAAGLLIVPSGIQLVPDLVSTSMILGGVALSILAKLSLRRSFGVVAANRGVKSGGVYRLVRHPMYMAYIINHIGYLMLYLSAWNLAVYALAWILLWMRTDEEEKVLRADPAYRAYAEKVRSRLIPGLV</sequence>
<evidence type="ECO:0000256" key="5">
    <source>
        <dbReference type="SAM" id="Phobius"/>
    </source>
</evidence>
<keyword evidence="2 5" id="KW-0812">Transmembrane</keyword>
<evidence type="ECO:0000256" key="1">
    <source>
        <dbReference type="ARBA" id="ARBA00004141"/>
    </source>
</evidence>
<feature type="transmembrane region" description="Helical" evidence="5">
    <location>
        <begin position="33"/>
        <end position="52"/>
    </location>
</feature>
<dbReference type="GO" id="GO:0032259">
    <property type="term" value="P:methylation"/>
    <property type="evidence" value="ECO:0007669"/>
    <property type="project" value="UniProtKB-KW"/>
</dbReference>
<dbReference type="InterPro" id="IPR052527">
    <property type="entry name" value="Metal_cation-efflux_comp"/>
</dbReference>
<feature type="transmembrane region" description="Helical" evidence="5">
    <location>
        <begin position="144"/>
        <end position="168"/>
    </location>
</feature>
<keyword evidence="4 5" id="KW-0472">Membrane</keyword>
<dbReference type="InterPro" id="IPR007269">
    <property type="entry name" value="ICMT_MeTrfase"/>
</dbReference>
<dbReference type="PANTHER" id="PTHR43847:SF1">
    <property type="entry name" value="BLL3993 PROTEIN"/>
    <property type="match status" value="1"/>
</dbReference>
<keyword evidence="6" id="KW-0489">Methyltransferase</keyword>
<dbReference type="PANTHER" id="PTHR43847">
    <property type="entry name" value="BLL3993 PROTEIN"/>
    <property type="match status" value="1"/>
</dbReference>
<accession>A0ABV6S6R8</accession>
<feature type="transmembrane region" description="Helical" evidence="5">
    <location>
        <begin position="7"/>
        <end position="27"/>
    </location>
</feature>
<dbReference type="EC" id="2.1.1.334" evidence="6"/>
<name>A0ABV6S6R8_9SPHN</name>
<dbReference type="GO" id="GO:0004671">
    <property type="term" value="F:protein C-terminal S-isoprenylcysteine carboxyl O-methyltransferase activity"/>
    <property type="evidence" value="ECO:0007669"/>
    <property type="project" value="UniProtKB-EC"/>
</dbReference>
<organism evidence="6 7">
    <name type="scientific">Novosphingobium clariflavum</name>
    <dbReference type="NCBI Taxonomy" id="2029884"/>
    <lineage>
        <taxon>Bacteria</taxon>
        <taxon>Pseudomonadati</taxon>
        <taxon>Pseudomonadota</taxon>
        <taxon>Alphaproteobacteria</taxon>
        <taxon>Sphingomonadales</taxon>
        <taxon>Sphingomonadaceae</taxon>
        <taxon>Novosphingobium</taxon>
    </lineage>
</organism>
<gene>
    <name evidence="6" type="ORF">ACFFF8_09185</name>
</gene>
<protein>
    <submittedName>
        <fullName evidence="6">Methyltransferase family protein</fullName>
        <ecNumber evidence="6">2.1.1.100</ecNumber>
        <ecNumber evidence="6">2.1.1.334</ecNumber>
    </submittedName>
</protein>
<dbReference type="Gene3D" id="1.20.120.1630">
    <property type="match status" value="1"/>
</dbReference>
<reference evidence="6 7" key="1">
    <citation type="submission" date="2024-09" db="EMBL/GenBank/DDBJ databases">
        <authorList>
            <person name="Sun Q."/>
            <person name="Mori K."/>
        </authorList>
    </citation>
    <scope>NUCLEOTIDE SEQUENCE [LARGE SCALE GENOMIC DNA]</scope>
    <source>
        <strain evidence="6 7">CICC 11035S</strain>
    </source>
</reference>
<keyword evidence="6" id="KW-0808">Transferase</keyword>
<evidence type="ECO:0000256" key="3">
    <source>
        <dbReference type="ARBA" id="ARBA00022989"/>
    </source>
</evidence>
<dbReference type="RefSeq" id="WP_267222028.1">
    <property type="nucleotide sequence ID" value="NZ_JAPCWC010000013.1"/>
</dbReference>
<evidence type="ECO:0000313" key="6">
    <source>
        <dbReference type="EMBL" id="MFC0684766.1"/>
    </source>
</evidence>
<comment type="subcellular location">
    <subcellularLocation>
        <location evidence="1">Membrane</location>
        <topology evidence="1">Multi-pass membrane protein</topology>
    </subcellularLocation>
</comment>
<evidence type="ECO:0000256" key="4">
    <source>
        <dbReference type="ARBA" id="ARBA00023136"/>
    </source>
</evidence>
<dbReference type="Proteomes" id="UP001589858">
    <property type="component" value="Unassembled WGS sequence"/>
</dbReference>
<keyword evidence="7" id="KW-1185">Reference proteome</keyword>
<feature type="transmembrane region" description="Helical" evidence="5">
    <location>
        <begin position="64"/>
        <end position="83"/>
    </location>
</feature>
<proteinExistence type="predicted"/>
<dbReference type="EC" id="2.1.1.100" evidence="6"/>
<evidence type="ECO:0000256" key="2">
    <source>
        <dbReference type="ARBA" id="ARBA00022692"/>
    </source>
</evidence>
<evidence type="ECO:0000313" key="7">
    <source>
        <dbReference type="Proteomes" id="UP001589858"/>
    </source>
</evidence>
<dbReference type="PROSITE" id="PS50244">
    <property type="entry name" value="S5A_REDUCTASE"/>
    <property type="match status" value="1"/>
</dbReference>
<dbReference type="EMBL" id="JBHLTM010000028">
    <property type="protein sequence ID" value="MFC0684766.1"/>
    <property type="molecule type" value="Genomic_DNA"/>
</dbReference>
<comment type="caution">
    <text evidence="6">The sequence shown here is derived from an EMBL/GenBank/DDBJ whole genome shotgun (WGS) entry which is preliminary data.</text>
</comment>
<keyword evidence="3 5" id="KW-1133">Transmembrane helix</keyword>
<dbReference type="Pfam" id="PF04140">
    <property type="entry name" value="ICMT"/>
    <property type="match status" value="1"/>
</dbReference>